<dbReference type="Gene3D" id="3.90.70.10">
    <property type="entry name" value="Cysteine proteinases"/>
    <property type="match status" value="1"/>
</dbReference>
<accession>A0A7C8BQM8</accession>
<dbReference type="EMBL" id="WAJS01000035">
    <property type="protein sequence ID" value="KAB1641515.1"/>
    <property type="molecule type" value="Genomic_DNA"/>
</dbReference>
<evidence type="ECO:0000259" key="1">
    <source>
        <dbReference type="Pfam" id="PF13529"/>
    </source>
</evidence>
<proteinExistence type="predicted"/>
<evidence type="ECO:0000313" key="2">
    <source>
        <dbReference type="EMBL" id="KAB1641515.1"/>
    </source>
</evidence>
<reference evidence="2 3" key="1">
    <citation type="submission" date="2019-09" db="EMBL/GenBank/DDBJ databases">
        <title>Whole genome shotgun sequencing (WGS) of Ellagibacter isourolithinifaciens DSM 104140(T) and Adlercreutzia muris DSM 29508(T).</title>
        <authorList>
            <person name="Stoll D.A."/>
            <person name="Danylec N."/>
            <person name="Huch M."/>
        </authorList>
    </citation>
    <scope>NUCLEOTIDE SEQUENCE [LARGE SCALE GENOMIC DNA]</scope>
    <source>
        <strain evidence="2 3">DSM 29508</strain>
    </source>
</reference>
<dbReference type="Proteomes" id="UP000479639">
    <property type="component" value="Unassembled WGS sequence"/>
</dbReference>
<comment type="caution">
    <text evidence="2">The sequence shown here is derived from an EMBL/GenBank/DDBJ whole genome shotgun (WGS) entry which is preliminary data.</text>
</comment>
<protein>
    <recommendedName>
        <fullName evidence="1">Peptidase C39-like domain-containing protein</fullName>
    </recommendedName>
</protein>
<organism evidence="2 3">
    <name type="scientific">Adlercreutzia muris</name>
    <dbReference type="NCBI Taxonomy" id="1796610"/>
    <lineage>
        <taxon>Bacteria</taxon>
        <taxon>Bacillati</taxon>
        <taxon>Actinomycetota</taxon>
        <taxon>Coriobacteriia</taxon>
        <taxon>Eggerthellales</taxon>
        <taxon>Eggerthellaceae</taxon>
        <taxon>Adlercreutzia</taxon>
    </lineage>
</organism>
<gene>
    <name evidence="2" type="ORF">F8D48_09830</name>
</gene>
<name>A0A7C8BQM8_9ACTN</name>
<dbReference type="Pfam" id="PF13529">
    <property type="entry name" value="Peptidase_C39_2"/>
    <property type="match status" value="1"/>
</dbReference>
<keyword evidence="3" id="KW-1185">Reference proteome</keyword>
<sequence>MPRPVWHRLRPRLVGRAALAAVLGIFLIVAAFQLAAIYLDGRADGSAPLVPAVVADAPQEGEPATSTPRDQWRRGEVPFLYQIDSAWADAPYAGTDVAEAGCGPTCLSMVYVALTGKDDYDPAAMAAFSEAGGYVEDGMTAWRLMGTGAGELGLASHEVPADRSRILAELGEGRPIICSVGPGDFTTTGHFIVLAGVAEDGRVVVHDPNSPVHSAQTWDVDQIIGQARNFWAFERA</sequence>
<evidence type="ECO:0000313" key="3">
    <source>
        <dbReference type="Proteomes" id="UP000479639"/>
    </source>
</evidence>
<feature type="domain" description="Peptidase C39-like" evidence="1">
    <location>
        <begin position="76"/>
        <end position="209"/>
    </location>
</feature>
<dbReference type="InterPro" id="IPR039564">
    <property type="entry name" value="Peptidase_C39-like"/>
</dbReference>
<dbReference type="AlphaFoldDB" id="A0A7C8BQM8"/>